<evidence type="ECO:0000256" key="2">
    <source>
        <dbReference type="ARBA" id="ARBA00022980"/>
    </source>
</evidence>
<comment type="similarity">
    <text evidence="1 4">Belongs to the universal ribosomal protein uS11 family.</text>
</comment>
<dbReference type="SUPFAM" id="SSF53137">
    <property type="entry name" value="Translational machinery components"/>
    <property type="match status" value="1"/>
</dbReference>
<protein>
    <submittedName>
        <fullName evidence="5">Ribosomal protein S11</fullName>
    </submittedName>
</protein>
<proteinExistence type="inferred from homology"/>
<reference evidence="5" key="2">
    <citation type="submission" date="2022-01" db="EMBL/GenBank/DDBJ databases">
        <authorList>
            <person name="Yamashiro T."/>
            <person name="Shiraishi A."/>
            <person name="Satake H."/>
            <person name="Nakayama K."/>
        </authorList>
    </citation>
    <scope>NUCLEOTIDE SEQUENCE</scope>
</reference>
<dbReference type="Proteomes" id="UP001151760">
    <property type="component" value="Unassembled WGS sequence"/>
</dbReference>
<evidence type="ECO:0000313" key="5">
    <source>
        <dbReference type="EMBL" id="GJS61707.1"/>
    </source>
</evidence>
<evidence type="ECO:0000313" key="6">
    <source>
        <dbReference type="Proteomes" id="UP001151760"/>
    </source>
</evidence>
<dbReference type="Gene3D" id="3.30.420.80">
    <property type="entry name" value="Ribosomal protein S11"/>
    <property type="match status" value="1"/>
</dbReference>
<organism evidence="5 6">
    <name type="scientific">Tanacetum coccineum</name>
    <dbReference type="NCBI Taxonomy" id="301880"/>
    <lineage>
        <taxon>Eukaryota</taxon>
        <taxon>Viridiplantae</taxon>
        <taxon>Streptophyta</taxon>
        <taxon>Embryophyta</taxon>
        <taxon>Tracheophyta</taxon>
        <taxon>Spermatophyta</taxon>
        <taxon>Magnoliopsida</taxon>
        <taxon>eudicotyledons</taxon>
        <taxon>Gunneridae</taxon>
        <taxon>Pentapetalae</taxon>
        <taxon>asterids</taxon>
        <taxon>campanulids</taxon>
        <taxon>Asterales</taxon>
        <taxon>Asteraceae</taxon>
        <taxon>Asteroideae</taxon>
        <taxon>Anthemideae</taxon>
        <taxon>Anthemidinae</taxon>
        <taxon>Tanacetum</taxon>
    </lineage>
</organism>
<keyword evidence="6" id="KW-1185">Reference proteome</keyword>
<dbReference type="GO" id="GO:0005840">
    <property type="term" value="C:ribosome"/>
    <property type="evidence" value="ECO:0007669"/>
    <property type="project" value="UniProtKB-KW"/>
</dbReference>
<keyword evidence="2 4" id="KW-0689">Ribosomal protein</keyword>
<gene>
    <name evidence="5" type="ORF">Tco_0656491</name>
</gene>
<reference evidence="5" key="1">
    <citation type="journal article" date="2022" name="Int. J. Mol. Sci.">
        <title>Draft Genome of Tanacetum Coccineum: Genomic Comparison of Closely Related Tanacetum-Family Plants.</title>
        <authorList>
            <person name="Yamashiro T."/>
            <person name="Shiraishi A."/>
            <person name="Nakayama K."/>
            <person name="Satake H."/>
        </authorList>
    </citation>
    <scope>NUCLEOTIDE SEQUENCE</scope>
</reference>
<evidence type="ECO:0000256" key="4">
    <source>
        <dbReference type="RuleBase" id="RU003629"/>
    </source>
</evidence>
<dbReference type="InterPro" id="IPR001971">
    <property type="entry name" value="Ribosomal_uS11"/>
</dbReference>
<accession>A0ABQ4XA67</accession>
<comment type="caution">
    <text evidence="5">The sequence shown here is derived from an EMBL/GenBank/DDBJ whole genome shotgun (WGS) entry which is preliminary data.</text>
</comment>
<dbReference type="PANTHER" id="PTHR11759">
    <property type="entry name" value="40S RIBOSOMAL PROTEIN S14/30S RIBOSOMAL PROTEIN S11"/>
    <property type="match status" value="1"/>
</dbReference>
<evidence type="ECO:0000256" key="3">
    <source>
        <dbReference type="ARBA" id="ARBA00023274"/>
    </source>
</evidence>
<evidence type="ECO:0000256" key="1">
    <source>
        <dbReference type="ARBA" id="ARBA00006194"/>
    </source>
</evidence>
<sequence length="231" mass="25314">MVLDVLKNPKEPRQAVRSVHIGLKSHLSYKLVQPKNDKRKDSKHPKQKVLNATHVLNSTTTSYSFDALGGMGDTNDAWSVGHVSTISDKEVNNLEEHGPNPNRVEVVNKDKRVTMQHGSMPSTSIDLQDDNSESDIEECTGRVVSWSSAGTCGFRGTRRGTPFAAQTAAANAIRAVVDQGMQRAEVMIKGPGLGRDAALRAIRRSGILLTFVRDVTPMPHNGCRPPKKRRV</sequence>
<keyword evidence="3 4" id="KW-0687">Ribonucleoprotein</keyword>
<dbReference type="InterPro" id="IPR018102">
    <property type="entry name" value="Ribosomal_uS11_CS"/>
</dbReference>
<dbReference type="EMBL" id="BQNB010009310">
    <property type="protein sequence ID" value="GJS61707.1"/>
    <property type="molecule type" value="Genomic_DNA"/>
</dbReference>
<dbReference type="NCBIfam" id="NF003698">
    <property type="entry name" value="PRK05309.1"/>
    <property type="match status" value="1"/>
</dbReference>
<dbReference type="Pfam" id="PF00411">
    <property type="entry name" value="Ribosomal_S11"/>
    <property type="match status" value="1"/>
</dbReference>
<name>A0ABQ4XA67_9ASTR</name>
<dbReference type="PROSITE" id="PS00054">
    <property type="entry name" value="RIBOSOMAL_S11"/>
    <property type="match status" value="1"/>
</dbReference>
<dbReference type="InterPro" id="IPR036967">
    <property type="entry name" value="Ribosomal_uS11_sf"/>
</dbReference>
<dbReference type="HAMAP" id="MF_01310">
    <property type="entry name" value="Ribosomal_uS11"/>
    <property type="match status" value="1"/>
</dbReference>